<gene>
    <name evidence="1" type="ORF">IRZ65_14070</name>
</gene>
<name>A0ABS0FN79_PSELU</name>
<comment type="caution">
    <text evidence="1">The sequence shown here is derived from an EMBL/GenBank/DDBJ whole genome shotgun (WGS) entry which is preliminary data.</text>
</comment>
<keyword evidence="2" id="KW-1185">Reference proteome</keyword>
<dbReference type="Proteomes" id="UP000626180">
    <property type="component" value="Unassembled WGS sequence"/>
</dbReference>
<sequence length="265" mass="30175">MDVRIGTGEVEYGDLDFYYGAKALEGTSEVVALVAHTILNKKLAKQVPSVEGIRARLKKSFVGSFGQKFELDIYGEEQLRVFNYLGEDGFFQLMQYYIGQAVGVDYPITKPVAKKWDEIYIEDEVELIQRIYEPVMRMHKPIESQGYAITLSKRRSALAVFNNKTLEFVKHEVKEPKTVEIKAVITKFNRLTGTGRLILGEEAASVSFSSAKSWRMFPLKERKILSRNLDKNNGAEDFDPINLEVTRITSVGGVVKHYKIHKAWL</sequence>
<organism evidence="1 2">
    <name type="scientific">Pseudomonas luteola</name>
    <dbReference type="NCBI Taxonomy" id="47886"/>
    <lineage>
        <taxon>Bacteria</taxon>
        <taxon>Pseudomonadati</taxon>
        <taxon>Pseudomonadota</taxon>
        <taxon>Gammaproteobacteria</taxon>
        <taxon>Pseudomonadales</taxon>
        <taxon>Pseudomonadaceae</taxon>
        <taxon>Pseudomonas</taxon>
    </lineage>
</organism>
<dbReference type="RefSeq" id="WP_073449850.1">
    <property type="nucleotide sequence ID" value="NZ_FQYS01000005.1"/>
</dbReference>
<protein>
    <recommendedName>
        <fullName evidence="3">Phage protein</fullName>
    </recommendedName>
</protein>
<evidence type="ECO:0000313" key="1">
    <source>
        <dbReference type="EMBL" id="MBF8641810.1"/>
    </source>
</evidence>
<reference evidence="1 2" key="1">
    <citation type="submission" date="2020-10" db="EMBL/GenBank/DDBJ databases">
        <title>Genome sequences of Pseudomonas isolates.</title>
        <authorList>
            <person name="Wessels L."/>
            <person name="Reich F."/>
            <person name="Hammerl J."/>
        </authorList>
    </citation>
    <scope>NUCLEOTIDE SEQUENCE [LARGE SCALE GENOMIC DNA]</scope>
    <source>
        <strain evidence="1 2">20-MO00624-0</strain>
    </source>
</reference>
<dbReference type="EMBL" id="JADMCD010000007">
    <property type="protein sequence ID" value="MBF8641810.1"/>
    <property type="molecule type" value="Genomic_DNA"/>
</dbReference>
<evidence type="ECO:0008006" key="3">
    <source>
        <dbReference type="Google" id="ProtNLM"/>
    </source>
</evidence>
<accession>A0ABS0FN79</accession>
<proteinExistence type="predicted"/>
<evidence type="ECO:0000313" key="2">
    <source>
        <dbReference type="Proteomes" id="UP000626180"/>
    </source>
</evidence>